<feature type="domain" description="G-protein coupled receptors family 1 profile" evidence="6">
    <location>
        <begin position="32"/>
        <end position="314"/>
    </location>
</feature>
<dbReference type="Proteomes" id="UP001328107">
    <property type="component" value="Unassembled WGS sequence"/>
</dbReference>
<dbReference type="GO" id="GO:0004930">
    <property type="term" value="F:G protein-coupled receptor activity"/>
    <property type="evidence" value="ECO:0007669"/>
    <property type="project" value="InterPro"/>
</dbReference>
<evidence type="ECO:0000256" key="2">
    <source>
        <dbReference type="ARBA" id="ARBA00022692"/>
    </source>
</evidence>
<evidence type="ECO:0000313" key="8">
    <source>
        <dbReference type="Proteomes" id="UP001328107"/>
    </source>
</evidence>
<reference evidence="8" key="1">
    <citation type="submission" date="2022-10" db="EMBL/GenBank/DDBJ databases">
        <title>Genome assembly of Pristionchus species.</title>
        <authorList>
            <person name="Yoshida K."/>
            <person name="Sommer R.J."/>
        </authorList>
    </citation>
    <scope>NUCLEOTIDE SEQUENCE [LARGE SCALE GENOMIC DNA]</scope>
    <source>
        <strain evidence="8">RS5460</strain>
    </source>
</reference>
<evidence type="ECO:0000259" key="6">
    <source>
        <dbReference type="PROSITE" id="PS50262"/>
    </source>
</evidence>
<dbReference type="AlphaFoldDB" id="A0AAN4Z8L4"/>
<dbReference type="PROSITE" id="PS50262">
    <property type="entry name" value="G_PROTEIN_RECEP_F1_2"/>
    <property type="match status" value="1"/>
</dbReference>
<feature type="non-terminal residue" evidence="7">
    <location>
        <position position="1"/>
    </location>
</feature>
<dbReference type="PANTHER" id="PTHR46641">
    <property type="entry name" value="FMRFAMIDE RECEPTOR-RELATED"/>
    <property type="match status" value="1"/>
</dbReference>
<comment type="caution">
    <text evidence="7">The sequence shown here is derived from an EMBL/GenBank/DDBJ whole genome shotgun (WGS) entry which is preliminary data.</text>
</comment>
<feature type="transmembrane region" description="Helical" evidence="5">
    <location>
        <begin position="138"/>
        <end position="160"/>
    </location>
</feature>
<organism evidence="7 8">
    <name type="scientific">Pristionchus mayeri</name>
    <dbReference type="NCBI Taxonomy" id="1317129"/>
    <lineage>
        <taxon>Eukaryota</taxon>
        <taxon>Metazoa</taxon>
        <taxon>Ecdysozoa</taxon>
        <taxon>Nematoda</taxon>
        <taxon>Chromadorea</taxon>
        <taxon>Rhabditida</taxon>
        <taxon>Rhabditina</taxon>
        <taxon>Diplogasteromorpha</taxon>
        <taxon>Diplogasteroidea</taxon>
        <taxon>Neodiplogasteridae</taxon>
        <taxon>Pristionchus</taxon>
    </lineage>
</organism>
<name>A0AAN4Z8L4_9BILA</name>
<accession>A0AAN4Z8L4</accession>
<evidence type="ECO:0000256" key="3">
    <source>
        <dbReference type="ARBA" id="ARBA00022989"/>
    </source>
</evidence>
<proteinExistence type="predicted"/>
<evidence type="ECO:0000313" key="7">
    <source>
        <dbReference type="EMBL" id="GMR33175.1"/>
    </source>
</evidence>
<keyword evidence="3 5" id="KW-1133">Transmembrane helix</keyword>
<comment type="subcellular location">
    <subcellularLocation>
        <location evidence="1">Membrane</location>
    </subcellularLocation>
</comment>
<feature type="transmembrane region" description="Helical" evidence="5">
    <location>
        <begin position="20"/>
        <end position="41"/>
    </location>
</feature>
<feature type="transmembrane region" description="Helical" evidence="5">
    <location>
        <begin position="297"/>
        <end position="317"/>
    </location>
</feature>
<dbReference type="SUPFAM" id="SSF81321">
    <property type="entry name" value="Family A G protein-coupled receptor-like"/>
    <property type="match status" value="1"/>
</dbReference>
<feature type="transmembrane region" description="Helical" evidence="5">
    <location>
        <begin position="197"/>
        <end position="224"/>
    </location>
</feature>
<keyword evidence="8" id="KW-1185">Reference proteome</keyword>
<feature type="transmembrane region" description="Helical" evidence="5">
    <location>
        <begin position="259"/>
        <end position="285"/>
    </location>
</feature>
<sequence length="376" mass="42424">GASMKNCTRLPSDVLLLQGPASTVVIVLGFLGNAYCFRLLLKTSINTAMLVSLSGLVLWDMLLLLCALMHHSLWSSLEFFNLSHDRWDGWLVSLNSLHECAHITSTWMLIEVSAERFFAVTRPFQLIRSRRGKHRRQSYARVIGGLIKLPVLMTFIAFVLTLPCVFEYTLEHCVDANGAIARERVPTWLLLNPLYKLAYRTLLLSVLKTFGPFIIIALLSAYTVKGLRESMDSRAAILMEQGQDCLFFSDKDKTKSLQIISILLLGKFLILRCWPTAVAIAGAFAGWEDEQSALTPTISHLLLLLNSASNSFIFVVIKSHFESRRLRKIRMKQRQMVAAHAEQVLWIGKALAGDRLLLLHHDEETRETATFVVPNL</sequence>
<gene>
    <name evidence="7" type="ORF">PMAYCL1PPCAC_03370</name>
</gene>
<dbReference type="GO" id="GO:0016020">
    <property type="term" value="C:membrane"/>
    <property type="evidence" value="ECO:0007669"/>
    <property type="project" value="UniProtKB-SubCell"/>
</dbReference>
<keyword evidence="4 5" id="KW-0472">Membrane</keyword>
<evidence type="ECO:0000256" key="4">
    <source>
        <dbReference type="ARBA" id="ARBA00023136"/>
    </source>
</evidence>
<dbReference type="EMBL" id="BTRK01000001">
    <property type="protein sequence ID" value="GMR33175.1"/>
    <property type="molecule type" value="Genomic_DNA"/>
</dbReference>
<dbReference type="PANTHER" id="PTHR46641:SF9">
    <property type="entry name" value="G-PROTEIN COUPLED RECEPTORS FAMILY 1 PROFILE DOMAIN-CONTAINING PROTEIN"/>
    <property type="match status" value="1"/>
</dbReference>
<protein>
    <recommendedName>
        <fullName evidence="6">G-protein coupled receptors family 1 profile domain-containing protein</fullName>
    </recommendedName>
</protein>
<dbReference type="PROSITE" id="PS00237">
    <property type="entry name" value="G_PROTEIN_RECEP_F1_1"/>
    <property type="match status" value="1"/>
</dbReference>
<dbReference type="Gene3D" id="1.20.1070.10">
    <property type="entry name" value="Rhodopsin 7-helix transmembrane proteins"/>
    <property type="match status" value="1"/>
</dbReference>
<evidence type="ECO:0000256" key="1">
    <source>
        <dbReference type="ARBA" id="ARBA00004370"/>
    </source>
</evidence>
<dbReference type="InterPro" id="IPR017452">
    <property type="entry name" value="GPCR_Rhodpsn_7TM"/>
</dbReference>
<feature type="transmembrane region" description="Helical" evidence="5">
    <location>
        <begin position="48"/>
        <end position="70"/>
    </location>
</feature>
<dbReference type="InterPro" id="IPR000276">
    <property type="entry name" value="GPCR_Rhodpsn"/>
</dbReference>
<evidence type="ECO:0000256" key="5">
    <source>
        <dbReference type="SAM" id="Phobius"/>
    </source>
</evidence>
<keyword evidence="2 5" id="KW-0812">Transmembrane</keyword>
<dbReference type="InterPro" id="IPR052954">
    <property type="entry name" value="GPCR-Ligand_Int"/>
</dbReference>